<dbReference type="EMBL" id="BAABDO010000013">
    <property type="protein sequence ID" value="GAA4133654.1"/>
    <property type="molecule type" value="Genomic_DNA"/>
</dbReference>
<dbReference type="Gene3D" id="3.30.530.20">
    <property type="match status" value="1"/>
</dbReference>
<dbReference type="RefSeq" id="WP_345018712.1">
    <property type="nucleotide sequence ID" value="NZ_BAABDO010000013.1"/>
</dbReference>
<dbReference type="InterPro" id="IPR019587">
    <property type="entry name" value="Polyketide_cyclase/dehydratase"/>
</dbReference>
<evidence type="ECO:0000313" key="1">
    <source>
        <dbReference type="EMBL" id="GAA4133654.1"/>
    </source>
</evidence>
<sequence>MEYEASRTMPADGRVVFDVAADTANMHRWLPGEIDVHETAPGFAEAKDHAHGVDREGVVRTSPERFRLEWESRGTRDYAGWLQVMDNPGGTSEVVVHLSFLGDQPEATGETQAYDHAERELRQSLDRLAQEVARRAGQPGGS</sequence>
<comment type="caution">
    <text evidence="1">The sequence shown here is derived from an EMBL/GenBank/DDBJ whole genome shotgun (WGS) entry which is preliminary data.</text>
</comment>
<gene>
    <name evidence="1" type="ORF">GCM10022416_14810</name>
</gene>
<dbReference type="Proteomes" id="UP001500266">
    <property type="component" value="Unassembled WGS sequence"/>
</dbReference>
<proteinExistence type="predicted"/>
<dbReference type="SUPFAM" id="SSF55961">
    <property type="entry name" value="Bet v1-like"/>
    <property type="match status" value="1"/>
</dbReference>
<protein>
    <submittedName>
        <fullName evidence="1">SRPBCC family protein</fullName>
    </submittedName>
</protein>
<accession>A0ABP7YBX4</accession>
<keyword evidence="2" id="KW-1185">Reference proteome</keyword>
<reference evidence="2" key="1">
    <citation type="journal article" date="2019" name="Int. J. Syst. Evol. Microbiol.">
        <title>The Global Catalogue of Microorganisms (GCM) 10K type strain sequencing project: providing services to taxonomists for standard genome sequencing and annotation.</title>
        <authorList>
            <consortium name="The Broad Institute Genomics Platform"/>
            <consortium name="The Broad Institute Genome Sequencing Center for Infectious Disease"/>
            <person name="Wu L."/>
            <person name="Ma J."/>
        </authorList>
    </citation>
    <scope>NUCLEOTIDE SEQUENCE [LARGE SCALE GENOMIC DNA]</scope>
    <source>
        <strain evidence="2">JCM 17316</strain>
    </source>
</reference>
<dbReference type="InterPro" id="IPR023393">
    <property type="entry name" value="START-like_dom_sf"/>
</dbReference>
<name>A0ABP7YBX4_9ACTN</name>
<evidence type="ECO:0000313" key="2">
    <source>
        <dbReference type="Proteomes" id="UP001500266"/>
    </source>
</evidence>
<organism evidence="1 2">
    <name type="scientific">Actinomadura keratinilytica</name>
    <dbReference type="NCBI Taxonomy" id="547461"/>
    <lineage>
        <taxon>Bacteria</taxon>
        <taxon>Bacillati</taxon>
        <taxon>Actinomycetota</taxon>
        <taxon>Actinomycetes</taxon>
        <taxon>Streptosporangiales</taxon>
        <taxon>Thermomonosporaceae</taxon>
        <taxon>Actinomadura</taxon>
    </lineage>
</organism>
<dbReference type="Pfam" id="PF10604">
    <property type="entry name" value="Polyketide_cyc2"/>
    <property type="match status" value="1"/>
</dbReference>